<sequence length="155" mass="17292">MFPLSKVISAGAIFACVSTTAFAHHGFTGKYDTTRPLWLQGTVETAVFQYPHAIVELAVQPEETRIKNPSSVEFLTTSPLNDPAYIGKTVRVEFPPIQRFNNLDGKLKTGDTVSLIVYRNCEAPHQLRVQWIRLDDGSEVVRNGRVQTETQGCNQ</sequence>
<dbReference type="Pfam" id="PF19649">
    <property type="entry name" value="DUF6152"/>
    <property type="match status" value="1"/>
</dbReference>
<dbReference type="EMBL" id="JABWRS010000003">
    <property type="protein sequence ID" value="MBC3475004.1"/>
    <property type="molecule type" value="Genomic_DNA"/>
</dbReference>
<reference evidence="2 3" key="1">
    <citation type="journal article" date="2020" name="Microorganisms">
        <title>Reliable Identification of Environmental Pseudomonas Isolates Using the rpoD Gene.</title>
        <authorList>
            <consortium name="The Broad Institute Genome Sequencing Platform"/>
            <person name="Girard L."/>
            <person name="Lood C."/>
            <person name="Rokni-Zadeh H."/>
            <person name="van Noort V."/>
            <person name="Lavigne R."/>
            <person name="De Mot R."/>
        </authorList>
    </citation>
    <scope>NUCLEOTIDE SEQUENCE [LARGE SCALE GENOMIC DNA]</scope>
    <source>
        <strain evidence="2 3">RW7P2</strain>
    </source>
</reference>
<name>A0ABR6V3T3_9PSED</name>
<feature type="chain" id="PRO_5045991180" description="Ig-like SoxY domain-containing protein" evidence="1">
    <location>
        <begin position="24"/>
        <end position="155"/>
    </location>
</feature>
<keyword evidence="1" id="KW-0732">Signal</keyword>
<dbReference type="RefSeq" id="WP_186598330.1">
    <property type="nucleotide sequence ID" value="NZ_JABWRS010000003.1"/>
</dbReference>
<dbReference type="Proteomes" id="UP000628086">
    <property type="component" value="Unassembled WGS sequence"/>
</dbReference>
<feature type="signal peptide" evidence="1">
    <location>
        <begin position="1"/>
        <end position="23"/>
    </location>
</feature>
<evidence type="ECO:0000313" key="2">
    <source>
        <dbReference type="EMBL" id="MBC3475004.1"/>
    </source>
</evidence>
<dbReference type="InterPro" id="IPR046150">
    <property type="entry name" value="DUF6152"/>
</dbReference>
<protein>
    <recommendedName>
        <fullName evidence="4">Ig-like SoxY domain-containing protein</fullName>
    </recommendedName>
</protein>
<keyword evidence="3" id="KW-1185">Reference proteome</keyword>
<evidence type="ECO:0000313" key="3">
    <source>
        <dbReference type="Proteomes" id="UP000628086"/>
    </source>
</evidence>
<accession>A0ABR6V3T3</accession>
<evidence type="ECO:0008006" key="4">
    <source>
        <dbReference type="Google" id="ProtNLM"/>
    </source>
</evidence>
<gene>
    <name evidence="2" type="ORF">HU747_05270</name>
</gene>
<organism evidence="2 3">
    <name type="scientific">Pseudomonas taiwanensis</name>
    <dbReference type="NCBI Taxonomy" id="470150"/>
    <lineage>
        <taxon>Bacteria</taxon>
        <taxon>Pseudomonadati</taxon>
        <taxon>Pseudomonadota</taxon>
        <taxon>Gammaproteobacteria</taxon>
        <taxon>Pseudomonadales</taxon>
        <taxon>Pseudomonadaceae</taxon>
        <taxon>Pseudomonas</taxon>
    </lineage>
</organism>
<proteinExistence type="predicted"/>
<evidence type="ECO:0000256" key="1">
    <source>
        <dbReference type="SAM" id="SignalP"/>
    </source>
</evidence>
<comment type="caution">
    <text evidence="2">The sequence shown here is derived from an EMBL/GenBank/DDBJ whole genome shotgun (WGS) entry which is preliminary data.</text>
</comment>